<keyword evidence="1" id="KW-1133">Transmembrane helix</keyword>
<protein>
    <submittedName>
        <fullName evidence="2">Uncharacterized protein</fullName>
    </submittedName>
</protein>
<proteinExistence type="predicted"/>
<keyword evidence="1" id="KW-0812">Transmembrane</keyword>
<feature type="transmembrane region" description="Helical" evidence="1">
    <location>
        <begin position="5"/>
        <end position="27"/>
    </location>
</feature>
<accession>A0A376GM39</accession>
<dbReference type="Proteomes" id="UP000254737">
    <property type="component" value="Unassembled WGS sequence"/>
</dbReference>
<feature type="transmembrane region" description="Helical" evidence="1">
    <location>
        <begin position="66"/>
        <end position="86"/>
    </location>
</feature>
<feature type="transmembrane region" description="Helical" evidence="1">
    <location>
        <begin position="39"/>
        <end position="59"/>
    </location>
</feature>
<organism evidence="2 3">
    <name type="scientific">Empedobacter falsenii</name>
    <dbReference type="NCBI Taxonomy" id="343874"/>
    <lineage>
        <taxon>Bacteria</taxon>
        <taxon>Pseudomonadati</taxon>
        <taxon>Bacteroidota</taxon>
        <taxon>Flavobacteriia</taxon>
        <taxon>Flavobacteriales</taxon>
        <taxon>Weeksellaceae</taxon>
        <taxon>Empedobacter</taxon>
    </lineage>
</organism>
<evidence type="ECO:0000313" key="3">
    <source>
        <dbReference type="Proteomes" id="UP000254737"/>
    </source>
</evidence>
<name>A0A376GM39_9FLAO</name>
<sequence length="165" mass="19538">MNKKILILLVVIIAFLNIFFYFGALYFNLKYPLYGNSSFSSNIIVFFSILISIILAFVYRKIPIAFRFLIFILCFCFIYSVSIIFFKDFYINVDKALAINYPIKNASKYYDHNDPIIKLEANNGKIYYYFQKTSLGDIEIPNNEVENIRLKKSIFDSEVLYYYIK</sequence>
<evidence type="ECO:0000256" key="1">
    <source>
        <dbReference type="SAM" id="Phobius"/>
    </source>
</evidence>
<evidence type="ECO:0000313" key="2">
    <source>
        <dbReference type="EMBL" id="STD59427.1"/>
    </source>
</evidence>
<reference evidence="2 3" key="1">
    <citation type="submission" date="2018-06" db="EMBL/GenBank/DDBJ databases">
        <authorList>
            <consortium name="Pathogen Informatics"/>
            <person name="Doyle S."/>
        </authorList>
    </citation>
    <scope>NUCLEOTIDE SEQUENCE [LARGE SCALE GENOMIC DNA]</scope>
    <source>
        <strain evidence="2 3">NCTC13456</strain>
    </source>
</reference>
<keyword evidence="1" id="KW-0472">Membrane</keyword>
<dbReference type="EMBL" id="UFXS01000001">
    <property type="protein sequence ID" value="STD59427.1"/>
    <property type="molecule type" value="Genomic_DNA"/>
</dbReference>
<gene>
    <name evidence="2" type="ORF">NCTC13456_03078</name>
</gene>
<dbReference type="AlphaFoldDB" id="A0A376GM39"/>